<keyword evidence="2" id="KW-1185">Reference proteome</keyword>
<accession>A0ABR1V8C3</accession>
<reference evidence="1 2" key="1">
    <citation type="submission" date="2023-01" db="EMBL/GenBank/DDBJ databases">
        <title>Analysis of 21 Apiospora genomes using comparative genomics revels a genus with tremendous synthesis potential of carbohydrate active enzymes and secondary metabolites.</title>
        <authorList>
            <person name="Sorensen T."/>
        </authorList>
    </citation>
    <scope>NUCLEOTIDE SEQUENCE [LARGE SCALE GENOMIC DNA]</scope>
    <source>
        <strain evidence="1 2">CBS 83171</strain>
    </source>
</reference>
<evidence type="ECO:0000313" key="1">
    <source>
        <dbReference type="EMBL" id="KAK8067455.1"/>
    </source>
</evidence>
<comment type="caution">
    <text evidence="1">The sequence shown here is derived from an EMBL/GenBank/DDBJ whole genome shotgun (WGS) entry which is preliminary data.</text>
</comment>
<sequence length="193" mass="20403">MTAARNPDSSSSDLEGRVSAFAYAVNTRSRMSPPLPSTYLGNGSVGSMTDRLPVSELVATGGQGQGGNVKRAAAAIRDSLQRFESPSHVAETVGLLASRADPSDFKHAFHAFLGPDIVASSWADVKVYDHNWGGELGSPQLFRFPGDGADGAIVVLPRHPSEDGLEVAVGLELGAMERLMGSAEFQRFAEVRC</sequence>
<dbReference type="InterPro" id="IPR023213">
    <property type="entry name" value="CAT-like_dom_sf"/>
</dbReference>
<dbReference type="Proteomes" id="UP001446871">
    <property type="component" value="Unassembled WGS sequence"/>
</dbReference>
<dbReference type="Gene3D" id="3.30.559.10">
    <property type="entry name" value="Chloramphenicol acetyltransferase-like domain"/>
    <property type="match status" value="1"/>
</dbReference>
<dbReference type="EMBL" id="JAQQWM010000004">
    <property type="protein sequence ID" value="KAK8067455.1"/>
    <property type="molecule type" value="Genomic_DNA"/>
</dbReference>
<organism evidence="1 2">
    <name type="scientific">Apiospora saccharicola</name>
    <dbReference type="NCBI Taxonomy" id="335842"/>
    <lineage>
        <taxon>Eukaryota</taxon>
        <taxon>Fungi</taxon>
        <taxon>Dikarya</taxon>
        <taxon>Ascomycota</taxon>
        <taxon>Pezizomycotina</taxon>
        <taxon>Sordariomycetes</taxon>
        <taxon>Xylariomycetidae</taxon>
        <taxon>Amphisphaeriales</taxon>
        <taxon>Apiosporaceae</taxon>
        <taxon>Apiospora</taxon>
    </lineage>
</organism>
<gene>
    <name evidence="1" type="ORF">PG996_006567</name>
</gene>
<dbReference type="Pfam" id="PF02458">
    <property type="entry name" value="Transferase"/>
    <property type="match status" value="1"/>
</dbReference>
<name>A0ABR1V8C3_9PEZI</name>
<protein>
    <submittedName>
        <fullName evidence="1">Uncharacterized protein</fullName>
    </submittedName>
</protein>
<evidence type="ECO:0000313" key="2">
    <source>
        <dbReference type="Proteomes" id="UP001446871"/>
    </source>
</evidence>
<proteinExistence type="predicted"/>